<organism evidence="2 3">
    <name type="scientific">Aureobasidium subglaciale (strain EXF-2481)</name>
    <name type="common">Aureobasidium pullulans var. subglaciale</name>
    <dbReference type="NCBI Taxonomy" id="1043005"/>
    <lineage>
        <taxon>Eukaryota</taxon>
        <taxon>Fungi</taxon>
        <taxon>Dikarya</taxon>
        <taxon>Ascomycota</taxon>
        <taxon>Pezizomycotina</taxon>
        <taxon>Dothideomycetes</taxon>
        <taxon>Dothideomycetidae</taxon>
        <taxon>Dothideales</taxon>
        <taxon>Saccotheciaceae</taxon>
        <taxon>Aureobasidium</taxon>
    </lineage>
</organism>
<dbReference type="GeneID" id="25362144"/>
<dbReference type="RefSeq" id="XP_013349188.1">
    <property type="nucleotide sequence ID" value="XM_013493734.1"/>
</dbReference>
<feature type="region of interest" description="Disordered" evidence="1">
    <location>
        <begin position="140"/>
        <end position="163"/>
    </location>
</feature>
<accession>A0A074YSG0</accession>
<dbReference type="HOGENOM" id="CLU_1626710_0_0_1"/>
<dbReference type="InParanoid" id="A0A074YSG0"/>
<sequence length="163" mass="18556">MISIRLGFRKENQRALTDVHLTDCLKWSCPPWLLPQTVSISSQNITLLKDSHSYCVDGQAESHHGPCQIGRLFHRLVLEANPERPACMLKRLSGAHWVLCLLLCSPTTICYFQCVCICPQLFLQARCTQDYFRDKTVGSEAESGLSPQSRMSYSESGRARFRY</sequence>
<dbReference type="AlphaFoldDB" id="A0A074YSG0"/>
<feature type="compositionally biased region" description="Polar residues" evidence="1">
    <location>
        <begin position="145"/>
        <end position="155"/>
    </location>
</feature>
<name>A0A074YSG0_AURSE</name>
<keyword evidence="3" id="KW-1185">Reference proteome</keyword>
<gene>
    <name evidence="2" type="ORF">AUEXF2481DRAFT_151723</name>
</gene>
<protein>
    <submittedName>
        <fullName evidence="2">Uncharacterized protein</fullName>
    </submittedName>
</protein>
<reference evidence="2 3" key="1">
    <citation type="journal article" date="2014" name="BMC Genomics">
        <title>Genome sequencing of four Aureobasidium pullulans varieties: biotechnological potential, stress tolerance, and description of new species.</title>
        <authorList>
            <person name="Gostin Ar C."/>
            <person name="Ohm R.A."/>
            <person name="Kogej T."/>
            <person name="Sonjak S."/>
            <person name="Turk M."/>
            <person name="Zajc J."/>
            <person name="Zalar P."/>
            <person name="Grube M."/>
            <person name="Sun H."/>
            <person name="Han J."/>
            <person name="Sharma A."/>
            <person name="Chiniquy J."/>
            <person name="Ngan C.Y."/>
            <person name="Lipzen A."/>
            <person name="Barry K."/>
            <person name="Grigoriev I.V."/>
            <person name="Gunde-Cimerman N."/>
        </authorList>
    </citation>
    <scope>NUCLEOTIDE SEQUENCE [LARGE SCALE GENOMIC DNA]</scope>
    <source>
        <strain evidence="2 3">EXF-2481</strain>
    </source>
</reference>
<evidence type="ECO:0000313" key="2">
    <source>
        <dbReference type="EMBL" id="KER00674.1"/>
    </source>
</evidence>
<dbReference type="EMBL" id="KL584749">
    <property type="protein sequence ID" value="KER00674.1"/>
    <property type="molecule type" value="Genomic_DNA"/>
</dbReference>
<evidence type="ECO:0000256" key="1">
    <source>
        <dbReference type="SAM" id="MobiDB-lite"/>
    </source>
</evidence>
<dbReference type="OrthoDB" id="10324480at2759"/>
<evidence type="ECO:0000313" key="3">
    <source>
        <dbReference type="Proteomes" id="UP000030641"/>
    </source>
</evidence>
<dbReference type="Proteomes" id="UP000030641">
    <property type="component" value="Unassembled WGS sequence"/>
</dbReference>
<proteinExistence type="predicted"/>